<proteinExistence type="predicted"/>
<gene>
    <name evidence="1" type="ordered locus">Dtox_1995</name>
</gene>
<dbReference type="KEGG" id="dae:Dtox_1995"/>
<evidence type="ECO:0000313" key="2">
    <source>
        <dbReference type="Proteomes" id="UP000002217"/>
    </source>
</evidence>
<sequence length="196" mass="22363">MEQDNQSQYMKQWSNKSDLEQSLLVGLNGAPELKIDEKRQYLGEYRERVLKLLTKHQVEEPGLYPEIKQLLQDSRADKLIISGDVSDSAENKYRKLAEQVGKRHSVIHDPEFKGNAGLIVVSNNAVDEENISIQDRKEKFKQLGLSAKLADCAGKKLCENCLHKILSAAPEEEINYQKLTFWDRFWGEACPACVNN</sequence>
<evidence type="ECO:0008006" key="3">
    <source>
        <dbReference type="Google" id="ProtNLM"/>
    </source>
</evidence>
<dbReference type="InterPro" id="IPR012543">
    <property type="entry name" value="DUF1694"/>
</dbReference>
<protein>
    <recommendedName>
        <fullName evidence="3">DUF1694 domain-containing protein</fullName>
    </recommendedName>
</protein>
<dbReference type="STRING" id="485916.Dtox_1995"/>
<dbReference type="EMBL" id="CP001720">
    <property type="protein sequence ID" value="ACV62830.1"/>
    <property type="molecule type" value="Genomic_DNA"/>
</dbReference>
<dbReference type="Pfam" id="PF07997">
    <property type="entry name" value="DUF1694"/>
    <property type="match status" value="1"/>
</dbReference>
<dbReference type="InterPro" id="IPR029064">
    <property type="entry name" value="Ribosomal_eL30-like_sf"/>
</dbReference>
<evidence type="ECO:0000313" key="1">
    <source>
        <dbReference type="EMBL" id="ACV62830.1"/>
    </source>
</evidence>
<dbReference type="AlphaFoldDB" id="C8VYE9"/>
<keyword evidence="2" id="KW-1185">Reference proteome</keyword>
<dbReference type="Proteomes" id="UP000002217">
    <property type="component" value="Chromosome"/>
</dbReference>
<reference evidence="1 2" key="1">
    <citation type="journal article" date="2009" name="Stand. Genomic Sci.">
        <title>Complete genome sequence of Desulfotomaculum acetoxidans type strain (5575).</title>
        <authorList>
            <person name="Spring S."/>
            <person name="Lapidus A."/>
            <person name="Schroder M."/>
            <person name="Gleim D."/>
            <person name="Sims D."/>
            <person name="Meincke L."/>
            <person name="Glavina Del Rio T."/>
            <person name="Tice H."/>
            <person name="Copeland A."/>
            <person name="Cheng J.F."/>
            <person name="Lucas S."/>
            <person name="Chen F."/>
            <person name="Nolan M."/>
            <person name="Bruce D."/>
            <person name="Goodwin L."/>
            <person name="Pitluck S."/>
            <person name="Ivanova N."/>
            <person name="Mavromatis K."/>
            <person name="Mikhailova N."/>
            <person name="Pati A."/>
            <person name="Chen A."/>
            <person name="Palaniappan K."/>
            <person name="Land M."/>
            <person name="Hauser L."/>
            <person name="Chang Y.J."/>
            <person name="Jeffries C.D."/>
            <person name="Chain P."/>
            <person name="Saunders E."/>
            <person name="Brettin T."/>
            <person name="Detter J.C."/>
            <person name="Goker M."/>
            <person name="Bristow J."/>
            <person name="Eisen J.A."/>
            <person name="Markowitz V."/>
            <person name="Hugenholtz P."/>
            <person name="Kyrpides N.C."/>
            <person name="Klenk H.P."/>
            <person name="Han C."/>
        </authorList>
    </citation>
    <scope>NUCLEOTIDE SEQUENCE [LARGE SCALE GENOMIC DNA]</scope>
    <source>
        <strain evidence="2">ATCC 49208 / DSM 771 / VKM B-1644</strain>
    </source>
</reference>
<dbReference type="eggNOG" id="COG5506">
    <property type="taxonomic scope" value="Bacteria"/>
</dbReference>
<accession>C8VYE9</accession>
<organism evidence="1 2">
    <name type="scientific">Desulfofarcimen acetoxidans (strain ATCC 49208 / DSM 771 / KCTC 5769 / VKM B-1644 / 5575)</name>
    <name type="common">Desulfotomaculum acetoxidans</name>
    <dbReference type="NCBI Taxonomy" id="485916"/>
    <lineage>
        <taxon>Bacteria</taxon>
        <taxon>Bacillati</taxon>
        <taxon>Bacillota</taxon>
        <taxon>Clostridia</taxon>
        <taxon>Eubacteriales</taxon>
        <taxon>Peptococcaceae</taxon>
        <taxon>Desulfofarcimen</taxon>
    </lineage>
</organism>
<dbReference type="RefSeq" id="WP_015757535.1">
    <property type="nucleotide sequence ID" value="NC_013216.1"/>
</dbReference>
<dbReference type="HOGENOM" id="CLU_119505_0_0_9"/>
<dbReference type="SUPFAM" id="SSF160515">
    <property type="entry name" value="YueI-like"/>
    <property type="match status" value="1"/>
</dbReference>
<name>C8VYE9_DESAS</name>
<dbReference type="Gene3D" id="3.30.1330.30">
    <property type="match status" value="1"/>
</dbReference>